<gene>
    <name evidence="3" type="ORF">SAMN06265373_101643</name>
</gene>
<comment type="caution">
    <text evidence="3">The sequence shown here is derived from an EMBL/GenBank/DDBJ whole genome shotgun (WGS) entry which is preliminary data.</text>
</comment>
<feature type="domain" description="PAS" evidence="2">
    <location>
        <begin position="249"/>
        <end position="315"/>
    </location>
</feature>
<feature type="signal peptide" evidence="1">
    <location>
        <begin position="1"/>
        <end position="21"/>
    </location>
</feature>
<keyword evidence="4" id="KW-1185">Reference proteome</keyword>
<protein>
    <submittedName>
        <fullName evidence="3">PAS domain-containing protein</fullName>
    </submittedName>
</protein>
<feature type="chain" id="PRO_5045738580" evidence="1">
    <location>
        <begin position="22"/>
        <end position="500"/>
    </location>
</feature>
<dbReference type="EMBL" id="FXTY01000001">
    <property type="protein sequence ID" value="SMP06507.1"/>
    <property type="molecule type" value="Genomic_DNA"/>
</dbReference>
<name>A0ABY1NCM2_9RHOB</name>
<proteinExistence type="predicted"/>
<dbReference type="Proteomes" id="UP001157961">
    <property type="component" value="Unassembled WGS sequence"/>
</dbReference>
<dbReference type="SMART" id="SM00091">
    <property type="entry name" value="PAS"/>
    <property type="match status" value="2"/>
</dbReference>
<evidence type="ECO:0000259" key="2">
    <source>
        <dbReference type="SMART" id="SM00091"/>
    </source>
</evidence>
<evidence type="ECO:0000313" key="4">
    <source>
        <dbReference type="Proteomes" id="UP001157961"/>
    </source>
</evidence>
<feature type="domain" description="PAS" evidence="2">
    <location>
        <begin position="379"/>
        <end position="441"/>
    </location>
</feature>
<dbReference type="Pfam" id="PF12860">
    <property type="entry name" value="PAS_7"/>
    <property type="match status" value="1"/>
</dbReference>
<evidence type="ECO:0000256" key="1">
    <source>
        <dbReference type="SAM" id="SignalP"/>
    </source>
</evidence>
<dbReference type="SUPFAM" id="SSF55785">
    <property type="entry name" value="PYP-like sensor domain (PAS domain)"/>
    <property type="match status" value="2"/>
</dbReference>
<organism evidence="3 4">
    <name type="scientific">Shimia sagamensis</name>
    <dbReference type="NCBI Taxonomy" id="1566352"/>
    <lineage>
        <taxon>Bacteria</taxon>
        <taxon>Pseudomonadati</taxon>
        <taxon>Pseudomonadota</taxon>
        <taxon>Alphaproteobacteria</taxon>
        <taxon>Rhodobacterales</taxon>
        <taxon>Roseobacteraceae</taxon>
    </lineage>
</organism>
<reference evidence="3 4" key="1">
    <citation type="submission" date="2017-05" db="EMBL/GenBank/DDBJ databases">
        <authorList>
            <person name="Varghese N."/>
            <person name="Submissions S."/>
        </authorList>
    </citation>
    <scope>NUCLEOTIDE SEQUENCE [LARGE SCALE GENOMIC DNA]</scope>
    <source>
        <strain evidence="3 4">DSM 29734</strain>
    </source>
</reference>
<evidence type="ECO:0000313" key="3">
    <source>
        <dbReference type="EMBL" id="SMP06507.1"/>
    </source>
</evidence>
<dbReference type="InterPro" id="IPR035965">
    <property type="entry name" value="PAS-like_dom_sf"/>
</dbReference>
<dbReference type="Gene3D" id="3.30.450.20">
    <property type="entry name" value="PAS domain"/>
    <property type="match status" value="1"/>
</dbReference>
<dbReference type="InterPro" id="IPR000014">
    <property type="entry name" value="PAS"/>
</dbReference>
<keyword evidence="1" id="KW-0732">Signal</keyword>
<accession>A0ABY1NCM2</accession>
<sequence>MFVFSVLFFALLVLASLATVAATRDSQKFEAQGSGSPMEPPESSPQVARFLFRAGSLVDANPAALQLCSETPTDRFDWEALRKKLSASFPDFPYAQGASHDRDITVLKSKDPTDASIVTLDQWNDVARVTLEQDDAPDLARRTAILQAMFQAPNPIWKANAKGVVVWRNSAFKALGASLGYAADAQNLFDIRSVEPGEPAQRFQLSNSEGTRTHWFNVTAVHAGPDVMYYATEADAEVSAQDARRNFVQTFSKTFAELSAGLVIFDHNQKLVLFNPALTELTGVSADFLSNRCDLFAFFDQLRERHVVPAQNGRVEWHTQVAQILQQAQSGAFCETWTLPSGVTYKVSGRPHPDGALVFLFEDITAEITVTRRFRSELEQVHSVLDTVDDALVLFSPTGQLRLCNQRYRDLWKSDPDSSFAEYTFRDALQHWKTDCLPSPTWSDLKNRILSTSDRSAWSAPVTKVTGEVLSIEVAPVVGGVTLLTFKEINPVFLPLSASH</sequence>